<organism evidence="10 11">
    <name type="scientific">Lachnoanaerobaculum orale</name>
    <dbReference type="NCBI Taxonomy" id="979627"/>
    <lineage>
        <taxon>Bacteria</taxon>
        <taxon>Bacillati</taxon>
        <taxon>Bacillota</taxon>
        <taxon>Clostridia</taxon>
        <taxon>Lachnospirales</taxon>
        <taxon>Lachnospiraceae</taxon>
        <taxon>Lachnoanaerobaculum</taxon>
    </lineage>
</organism>
<feature type="transmembrane region" description="Helical" evidence="8">
    <location>
        <begin position="327"/>
        <end position="349"/>
    </location>
</feature>
<feature type="transmembrane region" description="Helical" evidence="8">
    <location>
        <begin position="263"/>
        <end position="282"/>
    </location>
</feature>
<evidence type="ECO:0000256" key="8">
    <source>
        <dbReference type="SAM" id="Phobius"/>
    </source>
</evidence>
<gene>
    <name evidence="10" type="ORF">EHW90_07620</name>
</gene>
<feature type="transmembrane region" description="Helical" evidence="8">
    <location>
        <begin position="107"/>
        <end position="125"/>
    </location>
</feature>
<feature type="domain" description="Phosphotransferase system EIIC" evidence="9">
    <location>
        <begin position="23"/>
        <end position="362"/>
    </location>
</feature>
<evidence type="ECO:0000256" key="6">
    <source>
        <dbReference type="ARBA" id="ARBA00022989"/>
    </source>
</evidence>
<keyword evidence="5 8" id="KW-0812">Transmembrane</keyword>
<keyword evidence="7 8" id="KW-0472">Membrane</keyword>
<comment type="caution">
    <text evidence="10">The sequence shown here is derived from an EMBL/GenBank/DDBJ whole genome shotgun (WGS) entry which is preliminary data.</text>
</comment>
<dbReference type="RefSeq" id="WP_124952240.1">
    <property type="nucleotide sequence ID" value="NZ_RRCM01000001.1"/>
</dbReference>
<feature type="transmembrane region" description="Helical" evidence="8">
    <location>
        <begin position="204"/>
        <end position="232"/>
    </location>
</feature>
<feature type="transmembrane region" description="Helical" evidence="8">
    <location>
        <begin position="289"/>
        <end position="307"/>
    </location>
</feature>
<dbReference type="EMBL" id="RRCM01000001">
    <property type="protein sequence ID" value="RRJ16842.1"/>
    <property type="molecule type" value="Genomic_DNA"/>
</dbReference>
<dbReference type="Proteomes" id="UP000276982">
    <property type="component" value="Unassembled WGS sequence"/>
</dbReference>
<evidence type="ECO:0000259" key="9">
    <source>
        <dbReference type="Pfam" id="PF13303"/>
    </source>
</evidence>
<keyword evidence="6 8" id="KW-1133">Transmembrane helix</keyword>
<dbReference type="Pfam" id="PF13303">
    <property type="entry name" value="PTS_EIIC_2"/>
    <property type="match status" value="1"/>
</dbReference>
<evidence type="ECO:0000256" key="3">
    <source>
        <dbReference type="ARBA" id="ARBA00022475"/>
    </source>
</evidence>
<reference evidence="10 11" key="1">
    <citation type="submission" date="2018-11" db="EMBL/GenBank/DDBJ databases">
        <title>Genome sequencing of Lachnoanaerobaculum orale DSM 24553T.</title>
        <authorList>
            <person name="Kook J.-K."/>
            <person name="Park S.-N."/>
            <person name="Lim Y.K."/>
        </authorList>
    </citation>
    <scope>NUCLEOTIDE SEQUENCE [LARGE SCALE GENOMIC DNA]</scope>
    <source>
        <strain evidence="10 11">DSM 24553</strain>
    </source>
</reference>
<name>A0A3P3Q6J1_9FIRM</name>
<evidence type="ECO:0000256" key="1">
    <source>
        <dbReference type="ARBA" id="ARBA00004651"/>
    </source>
</evidence>
<dbReference type="InterPro" id="IPR003352">
    <property type="entry name" value="PTS_EIIC"/>
</dbReference>
<keyword evidence="2" id="KW-0813">Transport</keyword>
<evidence type="ECO:0000256" key="2">
    <source>
        <dbReference type="ARBA" id="ARBA00022448"/>
    </source>
</evidence>
<dbReference type="GO" id="GO:0005886">
    <property type="term" value="C:plasma membrane"/>
    <property type="evidence" value="ECO:0007669"/>
    <property type="project" value="UniProtKB-SubCell"/>
</dbReference>
<proteinExistence type="predicted"/>
<feature type="transmembrane region" description="Helical" evidence="8">
    <location>
        <begin position="137"/>
        <end position="158"/>
    </location>
</feature>
<evidence type="ECO:0000256" key="5">
    <source>
        <dbReference type="ARBA" id="ARBA00022692"/>
    </source>
</evidence>
<feature type="transmembrane region" description="Helical" evidence="8">
    <location>
        <begin position="20"/>
        <end position="42"/>
    </location>
</feature>
<evidence type="ECO:0000313" key="11">
    <source>
        <dbReference type="Proteomes" id="UP000276982"/>
    </source>
</evidence>
<accession>A0A3P3Q6J1</accession>
<comment type="subcellular location">
    <subcellularLocation>
        <location evidence="1">Cell membrane</location>
        <topology evidence="1">Multi-pass membrane protein</topology>
    </subcellularLocation>
</comment>
<keyword evidence="4 10" id="KW-0762">Sugar transport</keyword>
<feature type="transmembrane region" description="Helical" evidence="8">
    <location>
        <begin position="80"/>
        <end position="101"/>
    </location>
</feature>
<evidence type="ECO:0000256" key="4">
    <source>
        <dbReference type="ARBA" id="ARBA00022597"/>
    </source>
</evidence>
<protein>
    <submittedName>
        <fullName evidence="10">PTS sugar transporter subunit IIC</fullName>
    </submittedName>
</protein>
<feature type="transmembrane region" description="Helical" evidence="8">
    <location>
        <begin position="178"/>
        <end position="197"/>
    </location>
</feature>
<keyword evidence="3" id="KW-1003">Cell membrane</keyword>
<dbReference type="AlphaFoldDB" id="A0A3P3Q6J1"/>
<dbReference type="GO" id="GO:0009401">
    <property type="term" value="P:phosphoenolpyruvate-dependent sugar phosphotransferase system"/>
    <property type="evidence" value="ECO:0007669"/>
    <property type="project" value="InterPro"/>
</dbReference>
<feature type="transmembrane region" description="Helical" evidence="8">
    <location>
        <begin position="48"/>
        <end position="68"/>
    </location>
</feature>
<keyword evidence="11" id="KW-1185">Reference proteome</keyword>
<dbReference type="GO" id="GO:0008982">
    <property type="term" value="F:protein-N(PI)-phosphohistidine-sugar phosphotransferase activity"/>
    <property type="evidence" value="ECO:0007669"/>
    <property type="project" value="InterPro"/>
</dbReference>
<sequence>MEKLKLFLKRKDVVISAKRYGIDALGAMAQGLFCSLLIGTIINTVGKQFNIGFLTGTVATIAGVDYTVGSLASAMSGPAMAVAIGYALATPPLVLFSLITVGFASNALGGAGGPLAVLFVAIIASEAGKMVSKETKIDILVTPLVTISVGILLSALLAPTLGKAAMKLGTVIMWATSLQPFLMGILVSLLVGVALTLPISSAAICAALGLTGLAGGAALAGCCAQMVGFAIISFPENKWGGLISQGIGTSMLQMGNIVKNPRVWIAPCITSMITGPIATCIFKLQMNGAAVSSGMGTCGLVGQIGVYTGWVNDVTSGAKSAITSFDWIGLIMISFILPAVITPVIHMFVRKAGLVKDGDLKL</sequence>
<evidence type="ECO:0000313" key="10">
    <source>
        <dbReference type="EMBL" id="RRJ16842.1"/>
    </source>
</evidence>
<evidence type="ECO:0000256" key="7">
    <source>
        <dbReference type="ARBA" id="ARBA00023136"/>
    </source>
</evidence>